<dbReference type="Proteomes" id="UP000322294">
    <property type="component" value="Unassembled WGS sequence"/>
</dbReference>
<dbReference type="GO" id="GO:0003690">
    <property type="term" value="F:double-stranded DNA binding"/>
    <property type="evidence" value="ECO:0007669"/>
    <property type="project" value="InterPro"/>
</dbReference>
<organism evidence="3 4">
    <name type="scientific">Thermosediminibacter litoriperuensis</name>
    <dbReference type="NCBI Taxonomy" id="291989"/>
    <lineage>
        <taxon>Bacteria</taxon>
        <taxon>Bacillati</taxon>
        <taxon>Bacillota</taxon>
        <taxon>Clostridia</taxon>
        <taxon>Thermosediminibacterales</taxon>
        <taxon>Thermosediminibacteraceae</taxon>
        <taxon>Thermosediminibacter</taxon>
    </lineage>
</organism>
<proteinExistence type="predicted"/>
<keyword evidence="2" id="KW-0175">Coiled coil</keyword>
<dbReference type="RefSeq" id="WP_148866656.1">
    <property type="nucleotide sequence ID" value="NZ_VNHO01000007.1"/>
</dbReference>
<dbReference type="GO" id="GO:0006265">
    <property type="term" value="P:DNA topological change"/>
    <property type="evidence" value="ECO:0007669"/>
    <property type="project" value="InterPro"/>
</dbReference>
<dbReference type="Gene3D" id="6.10.10.80">
    <property type="entry name" value="Small, acid-soluble spore protein, alpha/beta type-like"/>
    <property type="match status" value="1"/>
</dbReference>
<comment type="function">
    <text evidence="1">SASP are bound to spore DNA. They are double-stranded DNA-binding proteins that cause DNA to change to an a-like conformation. They protect the DNA backbone from chemical and enzymatic cleavage and are thus involved in dormant spore's high resistance to UV light.</text>
</comment>
<dbReference type="InterPro" id="IPR001448">
    <property type="entry name" value="SASP_alpha/beta-type"/>
</dbReference>
<accession>A0A5S5AWQ9</accession>
<gene>
    <name evidence="3" type="ORF">LZ11_00858</name>
</gene>
<dbReference type="EMBL" id="VNHO01000007">
    <property type="protein sequence ID" value="TYP56801.1"/>
    <property type="molecule type" value="Genomic_DNA"/>
</dbReference>
<feature type="coiled-coil region" evidence="2">
    <location>
        <begin position="2"/>
        <end position="29"/>
    </location>
</feature>
<reference evidence="3 4" key="1">
    <citation type="submission" date="2019-07" db="EMBL/GenBank/DDBJ databases">
        <title>Genomic Encyclopedia of Type Strains, Phase I: the one thousand microbial genomes (KMG-I) project.</title>
        <authorList>
            <person name="Kyrpides N."/>
        </authorList>
    </citation>
    <scope>NUCLEOTIDE SEQUENCE [LARGE SCALE GENOMIC DNA]</scope>
    <source>
        <strain evidence="3 4">DSM 16647</strain>
    </source>
</reference>
<keyword evidence="4" id="KW-1185">Reference proteome</keyword>
<evidence type="ECO:0000313" key="3">
    <source>
        <dbReference type="EMBL" id="TYP56801.1"/>
    </source>
</evidence>
<name>A0A5S5AWQ9_9FIRM</name>
<dbReference type="Pfam" id="PF00269">
    <property type="entry name" value="SASP"/>
    <property type="match status" value="1"/>
</dbReference>
<comment type="caution">
    <text evidence="3">The sequence shown here is derived from an EMBL/GenBank/DDBJ whole genome shotgun (WGS) entry which is preliminary data.</text>
</comment>
<dbReference type="OrthoDB" id="1683773at2"/>
<dbReference type="AlphaFoldDB" id="A0A5S5AWQ9"/>
<evidence type="ECO:0000256" key="1">
    <source>
        <dbReference type="ARBA" id="ARBA00003863"/>
    </source>
</evidence>
<protein>
    <submittedName>
        <fullName evidence="3">Small acid-soluble spore protein alpha/beta type</fullName>
    </submittedName>
</protein>
<sequence length="87" mass="10020">MAQRKKTANSKSEEELEKLKEEVARELHLDDDIRERGWKNLTARETGKIGGYMVKKMMSLAKEEIDREDGKIDLKGKKDKKDGSGNR</sequence>
<evidence type="ECO:0000313" key="4">
    <source>
        <dbReference type="Proteomes" id="UP000322294"/>
    </source>
</evidence>
<dbReference type="InterPro" id="IPR038300">
    <property type="entry name" value="SASP_sf_alpha/beta"/>
</dbReference>
<evidence type="ECO:0000256" key="2">
    <source>
        <dbReference type="SAM" id="Coils"/>
    </source>
</evidence>